<feature type="compositionally biased region" description="Low complexity" evidence="1">
    <location>
        <begin position="376"/>
        <end position="386"/>
    </location>
</feature>
<comment type="caution">
    <text evidence="2">The sequence shown here is derived from an EMBL/GenBank/DDBJ whole genome shotgun (WGS) entry which is preliminary data.</text>
</comment>
<dbReference type="EMBL" id="CBTN010000030">
    <property type="protein sequence ID" value="CDH55559.1"/>
    <property type="molecule type" value="Genomic_DNA"/>
</dbReference>
<dbReference type="VEuPathDB" id="FungiDB:LCOR_06694.1"/>
<evidence type="ECO:0000313" key="2">
    <source>
        <dbReference type="EMBL" id="CDH55559.1"/>
    </source>
</evidence>
<feature type="compositionally biased region" description="Basic residues" evidence="1">
    <location>
        <begin position="239"/>
        <end position="249"/>
    </location>
</feature>
<feature type="region of interest" description="Disordered" evidence="1">
    <location>
        <begin position="368"/>
        <end position="391"/>
    </location>
</feature>
<proteinExistence type="predicted"/>
<feature type="compositionally biased region" description="Low complexity" evidence="1">
    <location>
        <begin position="563"/>
        <end position="574"/>
    </location>
</feature>
<accession>A0A068RZZ2</accession>
<feature type="region of interest" description="Disordered" evidence="1">
    <location>
        <begin position="729"/>
        <end position="753"/>
    </location>
</feature>
<feature type="compositionally biased region" description="Low complexity" evidence="1">
    <location>
        <begin position="125"/>
        <end position="134"/>
    </location>
</feature>
<feature type="compositionally biased region" description="Low complexity" evidence="1">
    <location>
        <begin position="620"/>
        <end position="668"/>
    </location>
</feature>
<sequence>MVSLVFFSDPSVIAVIHELALELKRRYVDDYFSVDIRSLDDEEGTGTSGTLAHSGKFGTGQVSYHSKTSDKKEMTAFPPDDKHQHPREALKHTESGTSITSQRSFSADAALMLLHPRTPDSEATSSNGSSSNSSQGRKTIMVGALMSKNEITISSTRRSTFPQLSPVRKPSPTLDIPQRHRKRPVFDMAAHTQHPAEQPRRPGTQSLPVLQRQRPSIVTSFFSCITSDSTSPDLEQQGRKRPARHKRSHSVPMHRVTASSDNRFDQHLNQEWPLNESENEDNRVRRLARKRASVSGSLWRSMEDSRNLVEPYTHPRFAMAMHFFLVTVCRIKPSNEEDEDDDDHISVEVTEHMMPNRKSLAESLSENLNATRRRQSQQQQLQRGGQPKFIRPRMLRGETVDTCSTFGSQMPDNPLLFPSASKSSTPAEKIQMEELPKSTLAKRTMSEIKGKAPMRMFHPREEIDYFNQPMSPTQTLNDPNSDQPDSIAPQQQPSDHFVFTVTDPTSSEPQHREILTPTRAATSNTNMTLDAQQPSPIRPRPKLLERISEPVIMNGKHAKKPSSSESSGEATSAADVSGRGSGRSILQHVWVRGVSPTSRSFKVAKQIAKRGDSGSSSAVTQAKPTTTTTTTMQQQPTIITTADAHILSPSPTISSPSHSPSSYNSRDSTILYPYHLTARPRSRQPTVAAPRLSSEEQEQDRGGGGQHTGSHVIRRMPRFVAADFGGLRSTREATAENQQDRSRQQRQEEYDRRLSELRKYQASERHALNQHHAITVGFSFGVTRSAFIGNWDHHDRITIVEEQWDIDALIERFINAYTG</sequence>
<feature type="region of interest" description="Disordered" evidence="1">
    <location>
        <begin position="156"/>
        <end position="180"/>
    </location>
</feature>
<feature type="region of interest" description="Disordered" evidence="1">
    <location>
        <begin position="118"/>
        <end position="137"/>
    </location>
</feature>
<dbReference type="Proteomes" id="UP000027586">
    <property type="component" value="Unassembled WGS sequence"/>
</dbReference>
<organism evidence="2 3">
    <name type="scientific">Lichtheimia corymbifera JMRC:FSU:9682</name>
    <dbReference type="NCBI Taxonomy" id="1263082"/>
    <lineage>
        <taxon>Eukaryota</taxon>
        <taxon>Fungi</taxon>
        <taxon>Fungi incertae sedis</taxon>
        <taxon>Mucoromycota</taxon>
        <taxon>Mucoromycotina</taxon>
        <taxon>Mucoromycetes</taxon>
        <taxon>Mucorales</taxon>
        <taxon>Lichtheimiaceae</taxon>
        <taxon>Lichtheimia</taxon>
    </lineage>
</organism>
<feature type="compositionally biased region" description="Basic and acidic residues" evidence="1">
    <location>
        <begin position="67"/>
        <end position="94"/>
    </location>
</feature>
<evidence type="ECO:0000313" key="3">
    <source>
        <dbReference type="Proteomes" id="UP000027586"/>
    </source>
</evidence>
<gene>
    <name evidence="2" type="ORF">LCOR_06694.1</name>
</gene>
<feature type="region of interest" description="Disordered" evidence="1">
    <location>
        <begin position="607"/>
        <end position="714"/>
    </location>
</feature>
<feature type="region of interest" description="Disordered" evidence="1">
    <location>
        <begin position="469"/>
        <end position="580"/>
    </location>
</feature>
<feature type="region of interest" description="Disordered" evidence="1">
    <location>
        <begin position="227"/>
        <end position="265"/>
    </location>
</feature>
<feature type="compositionally biased region" description="Polar residues" evidence="1">
    <location>
        <begin position="519"/>
        <end position="535"/>
    </location>
</feature>
<evidence type="ECO:0000256" key="1">
    <source>
        <dbReference type="SAM" id="MobiDB-lite"/>
    </source>
</evidence>
<reference evidence="2" key="1">
    <citation type="submission" date="2013-08" db="EMBL/GenBank/DDBJ databases">
        <title>Gene expansion shapes genome architecture in the human pathogen Lichtheimia corymbifera: an evolutionary genomics analysis in the ancient terrestrial Mucorales (Mucoromycotina).</title>
        <authorList>
            <person name="Schwartze V.U."/>
            <person name="Winter S."/>
            <person name="Shelest E."/>
            <person name="Marcet-Houben M."/>
            <person name="Horn F."/>
            <person name="Wehner S."/>
            <person name="Hoffmann K."/>
            <person name="Riege K."/>
            <person name="Sammeth M."/>
            <person name="Nowrousian M."/>
            <person name="Valiante V."/>
            <person name="Linde J."/>
            <person name="Jacobsen I.D."/>
            <person name="Marz M."/>
            <person name="Brakhage A.A."/>
            <person name="Gabaldon T."/>
            <person name="Bocker S."/>
            <person name="Voigt K."/>
        </authorList>
    </citation>
    <scope>NUCLEOTIDE SEQUENCE [LARGE SCALE GENOMIC DNA]</scope>
    <source>
        <strain evidence="2">FSU 9682</strain>
    </source>
</reference>
<dbReference type="OrthoDB" id="2275278at2759"/>
<keyword evidence="3" id="KW-1185">Reference proteome</keyword>
<feature type="region of interest" description="Disordered" evidence="1">
    <location>
        <begin position="41"/>
        <end position="102"/>
    </location>
</feature>
<name>A0A068RZZ2_9FUNG</name>
<feature type="compositionally biased region" description="Polar residues" evidence="1">
    <location>
        <begin position="469"/>
        <end position="494"/>
    </location>
</feature>
<protein>
    <submittedName>
        <fullName evidence="2">Uncharacterized protein</fullName>
    </submittedName>
</protein>
<dbReference type="AlphaFoldDB" id="A0A068RZZ2"/>